<feature type="non-terminal residue" evidence="2">
    <location>
        <position position="307"/>
    </location>
</feature>
<dbReference type="Gene3D" id="2.170.270.10">
    <property type="entry name" value="SET domain"/>
    <property type="match status" value="1"/>
</dbReference>
<dbReference type="PANTHER" id="PTHR47332:SF4">
    <property type="entry name" value="SET DOMAIN-CONTAINING PROTEIN 5"/>
    <property type="match status" value="1"/>
</dbReference>
<dbReference type="Pfam" id="PF00856">
    <property type="entry name" value="SET"/>
    <property type="match status" value="1"/>
</dbReference>
<evidence type="ECO:0000259" key="1">
    <source>
        <dbReference type="PROSITE" id="PS50280"/>
    </source>
</evidence>
<gene>
    <name evidence="2" type="ORF">OBBRIDRAFT_697098</name>
</gene>
<accession>A0A8E2ASF3</accession>
<feature type="non-terminal residue" evidence="2">
    <location>
        <position position="1"/>
    </location>
</feature>
<dbReference type="Proteomes" id="UP000250043">
    <property type="component" value="Unassembled WGS sequence"/>
</dbReference>
<proteinExistence type="predicted"/>
<protein>
    <submittedName>
        <fullName evidence="2">SET domain-containing protein</fullName>
    </submittedName>
</protein>
<sequence length="307" mass="33685">RVQAAGAHAGGLGMFATADLGVGDLIVCERPIVVAPQLLPVPRGPDGKAAHDMYDMGMSYQLGPERTDAYFALSNCFGKPLSQFHGILNTNSLPVGALPGHDGACLAVFKEISRVNHSCRPNAVYSWHLTSFTGQLRALRPIKSGEQVFVTYLGFDQPRANRQQEVLEKYKFKCRCGACTLSGTYARFSDLRRTLILAQAHADLTRTDADVLAWAANPTLPDRMLVDAAELWLSWMVGERSMNDVLLRVIFSRLCKVYAALEDEEAVRKYAKQAAALETAFTGGDGGWRAVAAAPRNNIWWGLRRKA</sequence>
<evidence type="ECO:0000313" key="2">
    <source>
        <dbReference type="EMBL" id="OCH89528.1"/>
    </source>
</evidence>
<dbReference type="OrthoDB" id="5945798at2759"/>
<feature type="domain" description="SET" evidence="1">
    <location>
        <begin position="1"/>
        <end position="153"/>
    </location>
</feature>
<keyword evidence="3" id="KW-1185">Reference proteome</keyword>
<dbReference type="SUPFAM" id="SSF82199">
    <property type="entry name" value="SET domain"/>
    <property type="match status" value="1"/>
</dbReference>
<dbReference type="PROSITE" id="PS50280">
    <property type="entry name" value="SET"/>
    <property type="match status" value="1"/>
</dbReference>
<dbReference type="CDD" id="cd20071">
    <property type="entry name" value="SET_SMYD"/>
    <property type="match status" value="1"/>
</dbReference>
<dbReference type="PANTHER" id="PTHR47332">
    <property type="entry name" value="SET DOMAIN-CONTAINING PROTEIN 5"/>
    <property type="match status" value="1"/>
</dbReference>
<evidence type="ECO:0000313" key="3">
    <source>
        <dbReference type="Proteomes" id="UP000250043"/>
    </source>
</evidence>
<reference evidence="2 3" key="1">
    <citation type="submission" date="2016-07" db="EMBL/GenBank/DDBJ databases">
        <title>Draft genome of the white-rot fungus Obba rivulosa 3A-2.</title>
        <authorList>
            <consortium name="DOE Joint Genome Institute"/>
            <person name="Miettinen O."/>
            <person name="Riley R."/>
            <person name="Acob R."/>
            <person name="Barry K."/>
            <person name="Cullen D."/>
            <person name="De Vries R."/>
            <person name="Hainaut M."/>
            <person name="Hatakka A."/>
            <person name="Henrissat B."/>
            <person name="Hilden K."/>
            <person name="Kuo R."/>
            <person name="Labutti K."/>
            <person name="Lipzen A."/>
            <person name="Makela M.R."/>
            <person name="Sandor L."/>
            <person name="Spatafora J.W."/>
            <person name="Grigoriev I.V."/>
            <person name="Hibbett D.S."/>
        </authorList>
    </citation>
    <scope>NUCLEOTIDE SEQUENCE [LARGE SCALE GENOMIC DNA]</scope>
    <source>
        <strain evidence="2 3">3A-2</strain>
    </source>
</reference>
<organism evidence="2 3">
    <name type="scientific">Obba rivulosa</name>
    <dbReference type="NCBI Taxonomy" id="1052685"/>
    <lineage>
        <taxon>Eukaryota</taxon>
        <taxon>Fungi</taxon>
        <taxon>Dikarya</taxon>
        <taxon>Basidiomycota</taxon>
        <taxon>Agaricomycotina</taxon>
        <taxon>Agaricomycetes</taxon>
        <taxon>Polyporales</taxon>
        <taxon>Gelatoporiaceae</taxon>
        <taxon>Obba</taxon>
    </lineage>
</organism>
<name>A0A8E2ASF3_9APHY</name>
<dbReference type="InterPro" id="IPR046341">
    <property type="entry name" value="SET_dom_sf"/>
</dbReference>
<dbReference type="InterPro" id="IPR053185">
    <property type="entry name" value="SET_domain_protein"/>
</dbReference>
<dbReference type="EMBL" id="KV722425">
    <property type="protein sequence ID" value="OCH89528.1"/>
    <property type="molecule type" value="Genomic_DNA"/>
</dbReference>
<dbReference type="AlphaFoldDB" id="A0A8E2ASF3"/>
<dbReference type="InterPro" id="IPR001214">
    <property type="entry name" value="SET_dom"/>
</dbReference>